<reference evidence="2" key="1">
    <citation type="journal article" date="2019" name="Int. J. Syst. Evol. Microbiol.">
        <title>The Global Catalogue of Microorganisms (GCM) 10K type strain sequencing project: providing services to taxonomists for standard genome sequencing and annotation.</title>
        <authorList>
            <consortium name="The Broad Institute Genomics Platform"/>
            <consortium name="The Broad Institute Genome Sequencing Center for Infectious Disease"/>
            <person name="Wu L."/>
            <person name="Ma J."/>
        </authorList>
    </citation>
    <scope>NUCLEOTIDE SEQUENCE [LARGE SCALE GENOMIC DNA]</scope>
    <source>
        <strain evidence="2">WLHS5</strain>
    </source>
</reference>
<evidence type="ECO:0000313" key="1">
    <source>
        <dbReference type="EMBL" id="MFC7343253.1"/>
    </source>
</evidence>
<comment type="caution">
    <text evidence="1">The sequence shown here is derived from an EMBL/GenBank/DDBJ whole genome shotgun (WGS) entry which is preliminary data.</text>
</comment>
<dbReference type="RefSeq" id="WP_380669971.1">
    <property type="nucleotide sequence ID" value="NZ_JBHTCJ010000009.1"/>
</dbReference>
<dbReference type="Proteomes" id="UP001596504">
    <property type="component" value="Unassembled WGS sequence"/>
</dbReference>
<dbReference type="EMBL" id="JBHTCJ010000009">
    <property type="protein sequence ID" value="MFC7343253.1"/>
    <property type="molecule type" value="Genomic_DNA"/>
</dbReference>
<protein>
    <submittedName>
        <fullName evidence="1">Uncharacterized protein</fullName>
    </submittedName>
</protein>
<organism evidence="1 2">
    <name type="scientific">Saccharopolyspora griseoalba</name>
    <dbReference type="NCBI Taxonomy" id="1431848"/>
    <lineage>
        <taxon>Bacteria</taxon>
        <taxon>Bacillati</taxon>
        <taxon>Actinomycetota</taxon>
        <taxon>Actinomycetes</taxon>
        <taxon>Pseudonocardiales</taxon>
        <taxon>Pseudonocardiaceae</taxon>
        <taxon>Saccharopolyspora</taxon>
    </lineage>
</organism>
<accession>A0ABW2LNM1</accession>
<proteinExistence type="predicted"/>
<name>A0ABW2LNM1_9PSEU</name>
<dbReference type="Gene3D" id="1.25.40.10">
    <property type="entry name" value="Tetratricopeptide repeat domain"/>
    <property type="match status" value="1"/>
</dbReference>
<sequence length="372" mass="40658">MLEQKIRERRQTLEEFVASAEQFARENGEAGTLGMRHLQRLVSGRGPNGRPLGPVRPATARLLEHMLDTSVEELLAPTTPAEPGGDSTSELLQMLHLSRKVDEGVVRLLRDQLTAIRHLDRQLGAVIAHEEVCMKAEQVSAFLSHSPPGEVRAQLATLLSELRTLAGWQALDLGCPVKSWQHYETAKRAARESENEAFEIHTTGEQSFVLLDIGETTQAVELLAAARSRAATKVPKVLRAWLEAARGEALASDGQLVKSLQAFDTADSLLSQSSYSVGGPYIALNHTHLARWRGHALAQLRVPGALDVLSSSLRDLDPSFVRATTALRVDLATAHSTAGDRENAAHEMNKANELARSIGSKRQQRRIAALQN</sequence>
<dbReference type="InterPro" id="IPR011990">
    <property type="entry name" value="TPR-like_helical_dom_sf"/>
</dbReference>
<gene>
    <name evidence="1" type="ORF">ACFQRI_17775</name>
</gene>
<keyword evidence="2" id="KW-1185">Reference proteome</keyword>
<evidence type="ECO:0000313" key="2">
    <source>
        <dbReference type="Proteomes" id="UP001596504"/>
    </source>
</evidence>